<accession>A0A1A7R9Z0</accession>
<dbReference type="EMBL" id="LZDS01000012">
    <property type="protein sequence ID" value="OBX29075.1"/>
    <property type="molecule type" value="Genomic_DNA"/>
</dbReference>
<dbReference type="OrthoDB" id="6706370at2"/>
<dbReference type="Proteomes" id="UP000185753">
    <property type="component" value="Unassembled WGS sequence"/>
</dbReference>
<evidence type="ECO:0000313" key="3">
    <source>
        <dbReference type="Proteomes" id="UP000185753"/>
    </source>
</evidence>
<keyword evidence="3" id="KW-1185">Reference proteome</keyword>
<organism evidence="2 3">
    <name type="scientific">Acinetobacter gandensis</name>
    <dbReference type="NCBI Taxonomy" id="1443941"/>
    <lineage>
        <taxon>Bacteria</taxon>
        <taxon>Pseudomonadati</taxon>
        <taxon>Pseudomonadota</taxon>
        <taxon>Gammaproteobacteria</taxon>
        <taxon>Moraxellales</taxon>
        <taxon>Moraxellaceae</taxon>
        <taxon>Acinetobacter</taxon>
    </lineage>
</organism>
<dbReference type="Gene3D" id="3.30.750.24">
    <property type="entry name" value="STAS domain"/>
    <property type="match status" value="1"/>
</dbReference>
<dbReference type="Pfam" id="PF13466">
    <property type="entry name" value="STAS_2"/>
    <property type="match status" value="1"/>
</dbReference>
<reference evidence="3" key="1">
    <citation type="submission" date="2016-06" db="EMBL/GenBank/DDBJ databases">
        <authorList>
            <person name="Radolfova-Krizova L."/>
            <person name="Nemec A."/>
        </authorList>
    </citation>
    <scope>NUCLEOTIDE SEQUENCE [LARGE SCALE GENOMIC DNA]</scope>
    <source>
        <strain evidence="3">ANC 4275</strain>
    </source>
</reference>
<dbReference type="SUPFAM" id="SSF52091">
    <property type="entry name" value="SpoIIaa-like"/>
    <property type="match status" value="1"/>
</dbReference>
<proteinExistence type="predicted"/>
<name>A0A1A7R9Z0_9GAMM</name>
<feature type="domain" description="MlaB-like STAS" evidence="1">
    <location>
        <begin position="9"/>
        <end position="84"/>
    </location>
</feature>
<protein>
    <submittedName>
        <fullName evidence="2">Toluene tolerance protein</fullName>
    </submittedName>
</protein>
<dbReference type="InterPro" id="IPR036513">
    <property type="entry name" value="STAS_dom_sf"/>
</dbReference>
<dbReference type="RefSeq" id="WP_067762934.1">
    <property type="nucleotide sequence ID" value="NZ_JBOINS010000035.1"/>
</dbReference>
<gene>
    <name evidence="2" type="ORF">A9J31_01925</name>
</gene>
<comment type="caution">
    <text evidence="2">The sequence shown here is derived from an EMBL/GenBank/DDBJ whole genome shotgun (WGS) entry which is preliminary data.</text>
</comment>
<dbReference type="STRING" id="1443941.A9J31_01925"/>
<evidence type="ECO:0000313" key="2">
    <source>
        <dbReference type="EMBL" id="OBX29075.1"/>
    </source>
</evidence>
<evidence type="ECO:0000259" key="1">
    <source>
        <dbReference type="Pfam" id="PF13466"/>
    </source>
</evidence>
<sequence length="95" mass="10828">MIKLHQQELVVSGKIDYDNAQAYYTDGLKLIQQQQAFPMVVNLAELEHGSTLALAVLVRWLRQTPNAQGLQFKAVPMKMMKIIQACHLEHDLQII</sequence>
<dbReference type="InterPro" id="IPR058548">
    <property type="entry name" value="MlaB-like_STAS"/>
</dbReference>
<dbReference type="AlphaFoldDB" id="A0A1A7R9Z0"/>